<feature type="region of interest" description="Disordered" evidence="1">
    <location>
        <begin position="747"/>
        <end position="773"/>
    </location>
</feature>
<sequence length="773" mass="85300">MTIAIPHSAPMPPGLNDVLAGGTVSKSVLINGVNTGRTAPEEEEEVEEKGKEEDHCLLNGAAIFTPDAPAEQIPLKAPEDLTSAWLGSFLDRNIAEDGFLVNRIGQGHMSNTVRVDFHEVDQPHRRQSVVVKFAKDDAAIRGLGLKFGHYLREAIFYRRFGDLLAAALPLCYGAVVDKDAWFTIVLEDLAIHGSYNVNQILGTDYEHAALALKTLAMFQAPLLGASPRNGDEWLLAPPALDQKLFSESLPAFRAKYKLEPEHDRLLDWMDQNLDAWWATRDPPFSLFHADYRLDNIIFLPKGDRRAAVIDWGGVSWASPLRDVAYFLGNGLAVEDRRRWEKDLVRVYLDEMNRLSKVKMTWDHAWTQYRLAAIYGLAQHIPAAAIEEPTDHNKAFFNTLIPRQAQHALDMDATSLVRPHTTSISATVGDESQHIPPDGSGPMWSESWYFDCVSSDGELGFYGRLARLPNQQTGTFFGGILRRNKDPIVFVDMDAALPTSDVTTQTLWTDRFTVESRCLDPLKRFALTVRGTGAAFSDPSAPFHGGTGVDVDEVVVDLVWDTAGIPYQKRGLTRYEFPCRVSGAVKIGAECLSVQNAPGERNHSWGVRNWWVADWVWSGIHFSDGMDVFTIALGRGPESSGACGAIQENGELTEITSVVNEFDPADTGAPSHLTLRIEPSDLVIECEMIGQVGLRLLDQDGRETHLPRAMCRARTNRGQTGVGWLDFNIVVKKEPDTASGVCGKRRSVDAVPDSDAGTDAARPAKIRATTGSKC</sequence>
<dbReference type="GeneID" id="34584109"/>
<keyword evidence="4" id="KW-1185">Reference proteome</keyword>
<dbReference type="OrthoDB" id="191037at2759"/>
<evidence type="ECO:0000256" key="1">
    <source>
        <dbReference type="SAM" id="MobiDB-lite"/>
    </source>
</evidence>
<dbReference type="Pfam" id="PF23212">
    <property type="entry name" value="DUF7064"/>
    <property type="match status" value="1"/>
</dbReference>
<dbReference type="RefSeq" id="XP_022505275.1">
    <property type="nucleotide sequence ID" value="XM_022638992.1"/>
</dbReference>
<dbReference type="Proteomes" id="UP000185904">
    <property type="component" value="Unassembled WGS sequence"/>
</dbReference>
<dbReference type="Gene3D" id="3.90.1200.10">
    <property type="match status" value="1"/>
</dbReference>
<name>A0A178DGC3_9EURO</name>
<dbReference type="SUPFAM" id="SSF56112">
    <property type="entry name" value="Protein kinase-like (PK-like)"/>
    <property type="match status" value="1"/>
</dbReference>
<dbReference type="SMART" id="SM00587">
    <property type="entry name" value="CHK"/>
    <property type="match status" value="1"/>
</dbReference>
<dbReference type="InterPro" id="IPR015897">
    <property type="entry name" value="CHK_kinase-like"/>
</dbReference>
<evidence type="ECO:0000313" key="3">
    <source>
        <dbReference type="EMBL" id="OAL40263.1"/>
    </source>
</evidence>
<dbReference type="PANTHER" id="PTHR11012:SF30">
    <property type="entry name" value="PROTEIN KINASE-LIKE DOMAIN-CONTAINING"/>
    <property type="match status" value="1"/>
</dbReference>
<dbReference type="Pfam" id="PF01636">
    <property type="entry name" value="APH"/>
    <property type="match status" value="1"/>
</dbReference>
<dbReference type="EMBL" id="LVCJ01000002">
    <property type="protein sequence ID" value="OAL40263.1"/>
    <property type="molecule type" value="Genomic_DNA"/>
</dbReference>
<protein>
    <recommendedName>
        <fullName evidence="2">CHK kinase-like domain-containing protein</fullName>
    </recommendedName>
</protein>
<organism evidence="3 4">
    <name type="scientific">Fonsecaea nubica</name>
    <dbReference type="NCBI Taxonomy" id="856822"/>
    <lineage>
        <taxon>Eukaryota</taxon>
        <taxon>Fungi</taxon>
        <taxon>Dikarya</taxon>
        <taxon>Ascomycota</taxon>
        <taxon>Pezizomycotina</taxon>
        <taxon>Eurotiomycetes</taxon>
        <taxon>Chaetothyriomycetidae</taxon>
        <taxon>Chaetothyriales</taxon>
        <taxon>Herpotrichiellaceae</taxon>
        <taxon>Fonsecaea</taxon>
    </lineage>
</organism>
<feature type="domain" description="CHK kinase-like" evidence="2">
    <location>
        <begin position="184"/>
        <end position="357"/>
    </location>
</feature>
<gene>
    <name evidence="3" type="ORF">AYO20_00683</name>
</gene>
<dbReference type="AlphaFoldDB" id="A0A178DGC3"/>
<dbReference type="PANTHER" id="PTHR11012">
    <property type="entry name" value="PROTEIN KINASE-LIKE DOMAIN-CONTAINING"/>
    <property type="match status" value="1"/>
</dbReference>
<reference evidence="3 4" key="1">
    <citation type="submission" date="2016-03" db="EMBL/GenBank/DDBJ databases">
        <title>The draft genome sequence of Fonsecaea nubica causative agent of cutaneous subcutaneous infection in human host.</title>
        <authorList>
            <person name="Costa F."/>
            <person name="Sybren D.H."/>
            <person name="Raittz R.T."/>
            <person name="Weiss V.A."/>
            <person name="Leao A.C."/>
            <person name="Gomes R."/>
            <person name="De Souza E.M."/>
            <person name="Pedrosa F.O."/>
            <person name="Steffens M.B."/>
            <person name="Bombassaro A."/>
            <person name="Tadra-Sfeir M.Z."/>
            <person name="Moreno L.F."/>
            <person name="Najafzadeh M.J."/>
            <person name="Felipe M.S."/>
            <person name="Teixeira M."/>
            <person name="Sun J."/>
            <person name="Xi L."/>
            <person name="Castro M.A."/>
            <person name="Vicente V.A."/>
        </authorList>
    </citation>
    <scope>NUCLEOTIDE SEQUENCE [LARGE SCALE GENOMIC DNA]</scope>
    <source>
        <strain evidence="3 4">CBS 269.64</strain>
    </source>
</reference>
<accession>A0A178DGC3</accession>
<evidence type="ECO:0000313" key="4">
    <source>
        <dbReference type="Proteomes" id="UP000185904"/>
    </source>
</evidence>
<dbReference type="InterPro" id="IPR011009">
    <property type="entry name" value="Kinase-like_dom_sf"/>
</dbReference>
<dbReference type="InterPro" id="IPR055492">
    <property type="entry name" value="DUF7064"/>
</dbReference>
<evidence type="ECO:0000259" key="2">
    <source>
        <dbReference type="SMART" id="SM00587"/>
    </source>
</evidence>
<dbReference type="SUPFAM" id="SSF159245">
    <property type="entry name" value="AttH-like"/>
    <property type="match status" value="1"/>
</dbReference>
<dbReference type="InterPro" id="IPR002575">
    <property type="entry name" value="Aminoglycoside_PTrfase"/>
</dbReference>
<comment type="caution">
    <text evidence="3">The sequence shown here is derived from an EMBL/GenBank/DDBJ whole genome shotgun (WGS) entry which is preliminary data.</text>
</comment>
<proteinExistence type="predicted"/>